<dbReference type="RefSeq" id="WP_144115603.1">
    <property type="nucleotide sequence ID" value="NZ_JACHGE010000004.1"/>
</dbReference>
<dbReference type="Proteomes" id="UP000322315">
    <property type="component" value="Unassembled WGS sequence"/>
</dbReference>
<dbReference type="Pfam" id="PF14345">
    <property type="entry name" value="GDYXXLXY"/>
    <property type="match status" value="1"/>
</dbReference>
<dbReference type="Proteomes" id="UP000315145">
    <property type="component" value="Unassembled WGS sequence"/>
</dbReference>
<organism evidence="2 5">
    <name type="scientific">Algibacter amylolyticus</name>
    <dbReference type="NCBI Taxonomy" id="1608400"/>
    <lineage>
        <taxon>Bacteria</taxon>
        <taxon>Pseudomonadati</taxon>
        <taxon>Bacteroidota</taxon>
        <taxon>Flavobacteriia</taxon>
        <taxon>Flavobacteriales</taxon>
        <taxon>Flavobacteriaceae</taxon>
        <taxon>Algibacter</taxon>
    </lineage>
</organism>
<evidence type="ECO:0000313" key="3">
    <source>
        <dbReference type="EMBL" id="TSJ80226.1"/>
    </source>
</evidence>
<keyword evidence="1" id="KW-1133">Transmembrane helix</keyword>
<protein>
    <submittedName>
        <fullName evidence="2">GDYXXLXY domain-containing protein</fullName>
    </submittedName>
</protein>
<reference evidence="3 4" key="2">
    <citation type="submission" date="2019-07" db="EMBL/GenBank/DDBJ databases">
        <title>Algibacter marinivivus sp. nov., isolated from the surface of a marine red alga.</title>
        <authorList>
            <person name="Zhong X."/>
            <person name="Xu W."/>
            <person name="Zhang Y."/>
            <person name="Zhang Q."/>
            <person name="Du Z."/>
        </authorList>
    </citation>
    <scope>NUCLEOTIDE SEQUENCE [LARGE SCALE GENOMIC DNA]</scope>
    <source>
        <strain evidence="3 4">RU-4-M-4</strain>
    </source>
</reference>
<reference evidence="2 5" key="1">
    <citation type="journal article" date="2015" name="Int. J. Syst. Evol. Microbiol.">
        <title>Algibacter amylolyticus sp. nov., isolated from intertidal sediment.</title>
        <authorList>
            <person name="Zhang D.C."/>
            <person name="Wu J."/>
            <person name="Neuner K."/>
            <person name="Yao J."/>
            <person name="Margesin R."/>
        </authorList>
    </citation>
    <scope>NUCLEOTIDE SEQUENCE [LARGE SCALE GENOMIC DNA]</scope>
    <source>
        <strain evidence="2 5">RU-4-M-4</strain>
    </source>
</reference>
<comment type="caution">
    <text evidence="2">The sequence shown here is derived from an EMBL/GenBank/DDBJ whole genome shotgun (WGS) entry which is preliminary data.</text>
</comment>
<keyword evidence="1" id="KW-0472">Membrane</keyword>
<dbReference type="EMBL" id="VMBF01000002">
    <property type="protein sequence ID" value="TSJ80226.1"/>
    <property type="molecule type" value="Genomic_DNA"/>
</dbReference>
<dbReference type="InterPro" id="IPR025833">
    <property type="entry name" value="GDYXXLXY"/>
</dbReference>
<dbReference type="OrthoDB" id="4868247at2"/>
<keyword evidence="1" id="KW-0812">Transmembrane</keyword>
<reference evidence="2" key="3">
    <citation type="submission" date="2019-09" db="EMBL/GenBank/DDBJ databases">
        <authorList>
            <person name="Zhang D.-C."/>
        </authorList>
    </citation>
    <scope>NUCLEOTIDE SEQUENCE</scope>
    <source>
        <strain evidence="2">RU-4-M-4</strain>
    </source>
</reference>
<evidence type="ECO:0000313" key="2">
    <source>
        <dbReference type="EMBL" id="KAA5826188.1"/>
    </source>
</evidence>
<evidence type="ECO:0000313" key="5">
    <source>
        <dbReference type="Proteomes" id="UP000322315"/>
    </source>
</evidence>
<sequence length="187" mass="21684">MKTINIFILFIVVAMAQLFVPAQMIFNKESIIKSGVAYKFKTQPVDPSDPFRGKYINLNYELNAFVTNDSVWERHDKVYVYLESDSLGFAKVNDISKRPLNLAKDHIIADVNWYNSNDKKLNFNLPFNRYYMEETKAYDAEVAVRQNERDSLPNTTYALVYVKDGEAVLNDVVINEISIKDYVEKDD</sequence>
<feature type="transmembrane region" description="Helical" evidence="1">
    <location>
        <begin position="6"/>
        <end position="26"/>
    </location>
</feature>
<evidence type="ECO:0000256" key="1">
    <source>
        <dbReference type="SAM" id="Phobius"/>
    </source>
</evidence>
<proteinExistence type="predicted"/>
<name>A0A5M7BCU3_9FLAO</name>
<keyword evidence="4" id="KW-1185">Reference proteome</keyword>
<evidence type="ECO:0000313" key="4">
    <source>
        <dbReference type="Proteomes" id="UP000315145"/>
    </source>
</evidence>
<accession>A0A5M7BCU3</accession>
<dbReference type="EMBL" id="VWRS01000002">
    <property type="protein sequence ID" value="KAA5826188.1"/>
    <property type="molecule type" value="Genomic_DNA"/>
</dbReference>
<gene>
    <name evidence="2" type="ORF">F2B50_05085</name>
    <name evidence="3" type="ORF">FPF71_05085</name>
</gene>
<dbReference type="AlphaFoldDB" id="A0A5M7BCU3"/>